<gene>
    <name evidence="3" type="ORF">JQV55_19825</name>
</gene>
<dbReference type="InterPro" id="IPR010258">
    <property type="entry name" value="Conjugal_tfr_TrbG/VirB9/CagX"/>
</dbReference>
<dbReference type="RefSeq" id="WP_203243549.1">
    <property type="nucleotide sequence ID" value="NZ_JAFBRH010000008.1"/>
</dbReference>
<dbReference type="Pfam" id="PF03524">
    <property type="entry name" value="CagX"/>
    <property type="match status" value="1"/>
</dbReference>
<name>A0AAE3B891_9RHOB</name>
<dbReference type="InterPro" id="IPR033645">
    <property type="entry name" value="VirB9/CagX/TrbG_C"/>
</dbReference>
<comment type="similarity">
    <text evidence="1">Belongs to the TrbG/VirB9 family.</text>
</comment>
<sequence>MNINEQFAAVVMIGLMLGASASYAERAPRSLGADARVRQVTFSPIDVIRVDTHLRVNTAIELGRGERISQVLLGDSESYEIEVLSNRNTVSVKPVVARASSNMTIYTNRRTLSFLLTEGRTKTHTFRVVIEYPEEKSAPRVVATGARDTGYQFAGEAPFRPLRVWNDGRHTYFEMPRDVRPSVFGINGAGFETTVNSTTSGSIIKVSGLQSEYSVRIGERVVCIRRVAGGSTGDPAVVSVLSSKEF</sequence>
<dbReference type="EMBL" id="JAFBRM010000009">
    <property type="protein sequence ID" value="MBM1715829.1"/>
    <property type="molecule type" value="Genomic_DNA"/>
</dbReference>
<dbReference type="CDD" id="cd06911">
    <property type="entry name" value="VirB9_CagX_TrbG"/>
    <property type="match status" value="1"/>
</dbReference>
<keyword evidence="2" id="KW-0732">Signal</keyword>
<evidence type="ECO:0000256" key="2">
    <source>
        <dbReference type="ARBA" id="ARBA00022729"/>
    </source>
</evidence>
<dbReference type="InterPro" id="IPR038161">
    <property type="entry name" value="VirB9/CagX/TrbG_C_sf"/>
</dbReference>
<evidence type="ECO:0000313" key="4">
    <source>
        <dbReference type="Proteomes" id="UP000732193"/>
    </source>
</evidence>
<protein>
    <submittedName>
        <fullName evidence="3">TrbG/VirB9 family P-type conjugative transfer protein</fullName>
    </submittedName>
</protein>
<organism evidence="3 4">
    <name type="scientific">Sulfitobacter geojensis</name>
    <dbReference type="NCBI Taxonomy" id="1342299"/>
    <lineage>
        <taxon>Bacteria</taxon>
        <taxon>Pseudomonadati</taxon>
        <taxon>Pseudomonadota</taxon>
        <taxon>Alphaproteobacteria</taxon>
        <taxon>Rhodobacterales</taxon>
        <taxon>Roseobacteraceae</taxon>
        <taxon>Sulfitobacter</taxon>
    </lineage>
</organism>
<comment type="caution">
    <text evidence="3">The sequence shown here is derived from an EMBL/GenBank/DDBJ whole genome shotgun (WGS) entry which is preliminary data.</text>
</comment>
<dbReference type="Gene3D" id="2.60.40.2500">
    <property type="match status" value="1"/>
</dbReference>
<dbReference type="Proteomes" id="UP000732193">
    <property type="component" value="Unassembled WGS sequence"/>
</dbReference>
<accession>A0AAE3B891</accession>
<reference evidence="3 4" key="1">
    <citation type="submission" date="2021-01" db="EMBL/GenBank/DDBJ databases">
        <title>Diatom-associated Roseobacters Show Island Model of Population Structure.</title>
        <authorList>
            <person name="Qu L."/>
            <person name="Feng X."/>
            <person name="Chen Y."/>
            <person name="Li L."/>
            <person name="Wang X."/>
            <person name="Hu Z."/>
            <person name="Wang H."/>
            <person name="Luo H."/>
        </authorList>
    </citation>
    <scope>NUCLEOTIDE SEQUENCE [LARGE SCALE GENOMIC DNA]</scope>
    <source>
        <strain evidence="3 4">TR60-84</strain>
    </source>
</reference>
<evidence type="ECO:0000313" key="3">
    <source>
        <dbReference type="EMBL" id="MBM1715829.1"/>
    </source>
</evidence>
<dbReference type="AlphaFoldDB" id="A0AAE3B891"/>
<proteinExistence type="inferred from homology"/>
<keyword evidence="4" id="KW-1185">Reference proteome</keyword>
<evidence type="ECO:0000256" key="1">
    <source>
        <dbReference type="ARBA" id="ARBA00006135"/>
    </source>
</evidence>